<dbReference type="PANTHER" id="PTHR42732:SF1">
    <property type="entry name" value="BETA-MANNOSIDASE"/>
    <property type="match status" value="1"/>
</dbReference>
<dbReference type="OrthoDB" id="9758603at2"/>
<feature type="domain" description="Glycoside hydrolase family 2 catalytic" evidence="1">
    <location>
        <begin position="349"/>
        <end position="502"/>
    </location>
</feature>
<organism evidence="2 3">
    <name type="scientific">Salana multivorans</name>
    <dbReference type="NCBI Taxonomy" id="120377"/>
    <lineage>
        <taxon>Bacteria</taxon>
        <taxon>Bacillati</taxon>
        <taxon>Actinomycetota</taxon>
        <taxon>Actinomycetes</taxon>
        <taxon>Micrococcales</taxon>
        <taxon>Beutenbergiaceae</taxon>
        <taxon>Salana</taxon>
    </lineage>
</organism>
<evidence type="ECO:0000313" key="2">
    <source>
        <dbReference type="EMBL" id="ROR97228.1"/>
    </source>
</evidence>
<name>A0A3N2DC34_9MICO</name>
<gene>
    <name evidence="2" type="ORF">EDD28_1825</name>
</gene>
<dbReference type="GO" id="GO:0004553">
    <property type="term" value="F:hydrolase activity, hydrolyzing O-glycosyl compounds"/>
    <property type="evidence" value="ECO:0007669"/>
    <property type="project" value="InterPro"/>
</dbReference>
<reference evidence="2 3" key="1">
    <citation type="submission" date="2018-11" db="EMBL/GenBank/DDBJ databases">
        <title>Sequencing the genomes of 1000 actinobacteria strains.</title>
        <authorList>
            <person name="Klenk H.-P."/>
        </authorList>
    </citation>
    <scope>NUCLEOTIDE SEQUENCE [LARGE SCALE GENOMIC DNA]</scope>
    <source>
        <strain evidence="2 3">DSM 13521</strain>
    </source>
</reference>
<dbReference type="InterPro" id="IPR051913">
    <property type="entry name" value="GH2_Domain-Containing"/>
</dbReference>
<dbReference type="SUPFAM" id="SSF51445">
    <property type="entry name" value="(Trans)glycosidases"/>
    <property type="match status" value="1"/>
</dbReference>
<dbReference type="EMBL" id="RKHQ01000001">
    <property type="protein sequence ID" value="ROR97228.1"/>
    <property type="molecule type" value="Genomic_DNA"/>
</dbReference>
<keyword evidence="2" id="KW-0378">Hydrolase</keyword>
<dbReference type="AlphaFoldDB" id="A0A3N2DC34"/>
<dbReference type="Pfam" id="PF02836">
    <property type="entry name" value="Glyco_hydro_2_C"/>
    <property type="match status" value="1"/>
</dbReference>
<keyword evidence="3" id="KW-1185">Reference proteome</keyword>
<dbReference type="RefSeq" id="WP_123739308.1">
    <property type="nucleotide sequence ID" value="NZ_RKHQ01000001.1"/>
</dbReference>
<comment type="caution">
    <text evidence="2">The sequence shown here is derived from an EMBL/GenBank/DDBJ whole genome shotgun (WGS) entry which is preliminary data.</text>
</comment>
<dbReference type="Proteomes" id="UP000275356">
    <property type="component" value="Unassembled WGS sequence"/>
</dbReference>
<dbReference type="PANTHER" id="PTHR42732">
    <property type="entry name" value="BETA-GALACTOSIDASE"/>
    <property type="match status" value="1"/>
</dbReference>
<protein>
    <submittedName>
        <fullName evidence="2">Glycosyl hydrolase family 2</fullName>
    </submittedName>
</protein>
<sequence length="977" mass="106588">MDHPSSAHVPATADTAAVVPDPWHLDLAGEWSCTLDPDGVGEREAWFATTPDAAVALTLPGSLQEQGLGDPVGLDTPWTGSIVDRSFFTDERYAPYRRPDTFAVPFWLQPRVYYRGAAWFSREIEIPPAWSGRRVRLSLERVHWESTVWVDGERIGSERSLTTPHHHDLGRLAPGRHLLTLRVDNRTVVDVGPNAHSVSDHTQGNWNGVVGDLRLTALPEVRIRRVRVFPDAAARTATVRVDLVGGTGGTGSGDVRVVARRVRADGTVDDAASTAATVGFVGEHSRDLGERGVTESSAHVDVSLDLGADAPLWDEFHPGRHELTVELATTVDGREHRDVARTVLGLRDVAVRDGRITVNDRPTFFRGTLECAVFPLTGYPPTDVAAWRRIIEVCRAHGLNLLRFHSWCPPRAAFDAADAAGMYLQVEGPLWANQGAALGEGRAVDAFLVEETRRILDEYGNHPSFVVMAHGNEPAGRDAEFLGAWVHGTRAMDPRRLYTSAAGWPAIPANDLDNVPEPRAHRWGEGLTSRLNACPPSTTSDYRAWVEATPRPIVSHEIGQWCAYPDLDEIGRYRGLMQPRNLEIFRDFLAAAGLEDRAAELLHASGRLQTLCYKEDVEAALRTEGFGGFHLLGLSDFPGQGTALVGVLNAFWESKGYCAPEEFARFCGPTVPLARLPRRTWRHGDDLTFEVQVAHFGAAELTGARVTWSLRDDAGTEVLGGVVAEAVDLPLGNGTRLGTVTVPTRRRGQVDRAERLTLWLGIETGDAVHANDWPLWFYPDAGPAADVPADSAADVPAGPPSGVVVTGEVDEAIRLATDGARVLLELAPDAIGNDVALGFTTVFWNTAWTEGQGPHTLGLVHDPAHRLFRDFPSDGHTDWQWWELLHGARAMLVDGLPDGLEPTVRAIDTWFEARRLGVLVEARLGAGTVAVTSLNLQASPDRPAAAHFRRRLLDHLASDEAPPEAEITPAQLRGLLR</sequence>
<evidence type="ECO:0000313" key="3">
    <source>
        <dbReference type="Proteomes" id="UP000275356"/>
    </source>
</evidence>
<dbReference type="GO" id="GO:0005975">
    <property type="term" value="P:carbohydrate metabolic process"/>
    <property type="evidence" value="ECO:0007669"/>
    <property type="project" value="InterPro"/>
</dbReference>
<dbReference type="InterPro" id="IPR017853">
    <property type="entry name" value="GH"/>
</dbReference>
<dbReference type="SUPFAM" id="SSF49785">
    <property type="entry name" value="Galactose-binding domain-like"/>
    <property type="match status" value="1"/>
</dbReference>
<proteinExistence type="predicted"/>
<dbReference type="InterPro" id="IPR006103">
    <property type="entry name" value="Glyco_hydro_2_cat"/>
</dbReference>
<dbReference type="Gene3D" id="2.60.120.260">
    <property type="entry name" value="Galactose-binding domain-like"/>
    <property type="match status" value="1"/>
</dbReference>
<evidence type="ECO:0000259" key="1">
    <source>
        <dbReference type="Pfam" id="PF02836"/>
    </source>
</evidence>
<accession>A0A3N2DC34</accession>
<dbReference type="Gene3D" id="3.20.20.80">
    <property type="entry name" value="Glycosidases"/>
    <property type="match status" value="1"/>
</dbReference>
<dbReference type="InterPro" id="IPR008979">
    <property type="entry name" value="Galactose-bd-like_sf"/>
</dbReference>